<proteinExistence type="predicted"/>
<reference evidence="2 3" key="1">
    <citation type="submission" date="2018-11" db="EMBL/GenBank/DDBJ databases">
        <title>Novel bacteria species description.</title>
        <authorList>
            <person name="Han J.-H."/>
        </authorList>
    </citation>
    <scope>NUCLEOTIDE SEQUENCE [LARGE SCALE GENOMIC DNA]</scope>
    <source>
        <strain evidence="2 3">KCTC23259</strain>
    </source>
</reference>
<evidence type="ECO:0008006" key="4">
    <source>
        <dbReference type="Google" id="ProtNLM"/>
    </source>
</evidence>
<keyword evidence="3" id="KW-1185">Reference proteome</keyword>
<sequence>MRKNKILITFLFFTTFLCSAQKESTSKKKVLGLRVGVGLLSVNDSFNYNLNMSIEKGKSYFAIGPVFGEPIETDYNSHNDISDKELWLNGISFVYQRNPNPKGKRFDFYFQYTFGYFYNSDKGKFWYYPPIYGSINQKFNNYDFQKSIFASTIGYGFKCKIFQNLYLFQDFGMGAGYTSLTINYDDTKSDINRKYFDPTIGLNLGLEYKFDKKIRK</sequence>
<accession>A0AAE3KV37</accession>
<dbReference type="Proteomes" id="UP001204144">
    <property type="component" value="Unassembled WGS sequence"/>
</dbReference>
<feature type="chain" id="PRO_5042025297" description="DUF3575 domain-containing protein" evidence="1">
    <location>
        <begin position="21"/>
        <end position="216"/>
    </location>
</feature>
<name>A0AAE3KV37_9BACT</name>
<keyword evidence="1" id="KW-0732">Signal</keyword>
<feature type="signal peptide" evidence="1">
    <location>
        <begin position="1"/>
        <end position="20"/>
    </location>
</feature>
<gene>
    <name evidence="2" type="ORF">EGI31_21950</name>
</gene>
<comment type="caution">
    <text evidence="2">The sequence shown here is derived from an EMBL/GenBank/DDBJ whole genome shotgun (WGS) entry which is preliminary data.</text>
</comment>
<dbReference type="AlphaFoldDB" id="A0AAE3KV37"/>
<dbReference type="RefSeq" id="WP_255039323.1">
    <property type="nucleotide sequence ID" value="NZ_RJUF01000185.1"/>
</dbReference>
<dbReference type="EMBL" id="RJUF01000185">
    <property type="protein sequence ID" value="MCP9765609.1"/>
    <property type="molecule type" value="Genomic_DNA"/>
</dbReference>
<organism evidence="2 3">
    <name type="scientific">Lacihabitans soyangensis</name>
    <dbReference type="NCBI Taxonomy" id="869394"/>
    <lineage>
        <taxon>Bacteria</taxon>
        <taxon>Pseudomonadati</taxon>
        <taxon>Bacteroidota</taxon>
        <taxon>Cytophagia</taxon>
        <taxon>Cytophagales</taxon>
        <taxon>Leadbetterellaceae</taxon>
        <taxon>Lacihabitans</taxon>
    </lineage>
</organism>
<evidence type="ECO:0000313" key="2">
    <source>
        <dbReference type="EMBL" id="MCP9765609.1"/>
    </source>
</evidence>
<evidence type="ECO:0000313" key="3">
    <source>
        <dbReference type="Proteomes" id="UP001204144"/>
    </source>
</evidence>
<evidence type="ECO:0000256" key="1">
    <source>
        <dbReference type="SAM" id="SignalP"/>
    </source>
</evidence>
<protein>
    <recommendedName>
        <fullName evidence="4">DUF3575 domain-containing protein</fullName>
    </recommendedName>
</protein>